<dbReference type="HOGENOM" id="CLU_018204_3_5_2"/>
<name>N0BB04_9EURY</name>
<dbReference type="FunFam" id="2.40.110.10:FF:000001">
    <property type="entry name" value="Acyl-CoA dehydrogenase, mitochondrial"/>
    <property type="match status" value="1"/>
</dbReference>
<dbReference type="Pfam" id="PF00441">
    <property type="entry name" value="Acyl-CoA_dh_1"/>
    <property type="match status" value="1"/>
</dbReference>
<dbReference type="InterPro" id="IPR006091">
    <property type="entry name" value="Acyl-CoA_Oxase/DH_mid-dom"/>
</dbReference>
<dbReference type="GO" id="GO:0050660">
    <property type="term" value="F:flavin adenine dinucleotide binding"/>
    <property type="evidence" value="ECO:0007669"/>
    <property type="project" value="InterPro"/>
</dbReference>
<protein>
    <submittedName>
        <fullName evidence="12">Acyl-CoA dehydrogenase</fullName>
    </submittedName>
</protein>
<dbReference type="SUPFAM" id="SSF56645">
    <property type="entry name" value="Acyl-CoA dehydrogenase NM domain-like"/>
    <property type="match status" value="1"/>
</dbReference>
<dbReference type="GeneID" id="15392419"/>
<dbReference type="Pfam" id="PF02771">
    <property type="entry name" value="Acyl-CoA_dh_N"/>
    <property type="match status" value="1"/>
</dbReference>
<dbReference type="FunFam" id="1.20.140.10:FF:000001">
    <property type="entry name" value="Acyl-CoA dehydrogenase"/>
    <property type="match status" value="1"/>
</dbReference>
<dbReference type="PANTHER" id="PTHR43884:SF12">
    <property type="entry name" value="ISOVALERYL-COA DEHYDROGENASE, MITOCHONDRIAL-RELATED"/>
    <property type="match status" value="1"/>
</dbReference>
<reference evidence="12 13" key="1">
    <citation type="journal article" date="2013" name="Genome Announc.">
        <title>Complete Genome Sequence of the Thermophilic and Facultatively Chemolithoautotrophic Sulfate Reducer Archaeoglobus sulfaticallidus Strain PM70-1T.</title>
        <authorList>
            <person name="Stokke R."/>
            <person name="Hocking W.P."/>
            <person name="Steinsbu B.O."/>
            <person name="Steen I.H."/>
        </authorList>
    </citation>
    <scope>NUCLEOTIDE SEQUENCE [LARGE SCALE GENOMIC DNA]</scope>
    <source>
        <strain evidence="12">PM70-1</strain>
    </source>
</reference>
<organism evidence="12 13">
    <name type="scientific">Archaeoglobus sulfaticallidus PM70-1</name>
    <dbReference type="NCBI Taxonomy" id="387631"/>
    <lineage>
        <taxon>Archaea</taxon>
        <taxon>Methanobacteriati</taxon>
        <taxon>Methanobacteriota</taxon>
        <taxon>Archaeoglobi</taxon>
        <taxon>Archaeoglobales</taxon>
        <taxon>Archaeoglobaceae</taxon>
        <taxon>Archaeoglobus</taxon>
    </lineage>
</organism>
<evidence type="ECO:0000256" key="6">
    <source>
        <dbReference type="ARBA" id="ARBA00022827"/>
    </source>
</evidence>
<comment type="cofactor">
    <cofactor evidence="1 8">
        <name>FAD</name>
        <dbReference type="ChEBI" id="CHEBI:57692"/>
    </cofactor>
</comment>
<dbReference type="InterPro" id="IPR036250">
    <property type="entry name" value="AcylCo_DH-like_C"/>
</dbReference>
<keyword evidence="5 8" id="KW-0285">Flavoprotein</keyword>
<dbReference type="FunFam" id="1.10.540.10:FF:000002">
    <property type="entry name" value="Acyl-CoA dehydrogenase FadE19"/>
    <property type="match status" value="1"/>
</dbReference>
<comment type="similarity">
    <text evidence="3 8">Belongs to the acyl-CoA dehydrogenase family.</text>
</comment>
<feature type="domain" description="Acyl-CoA dehydrogenase/oxidase C-terminal" evidence="9">
    <location>
        <begin position="231"/>
        <end position="379"/>
    </location>
</feature>
<evidence type="ECO:0000256" key="7">
    <source>
        <dbReference type="ARBA" id="ARBA00023002"/>
    </source>
</evidence>
<dbReference type="EMBL" id="CP005290">
    <property type="protein sequence ID" value="AGK60789.1"/>
    <property type="molecule type" value="Genomic_DNA"/>
</dbReference>
<evidence type="ECO:0000259" key="10">
    <source>
        <dbReference type="Pfam" id="PF02770"/>
    </source>
</evidence>
<dbReference type="PANTHER" id="PTHR43884">
    <property type="entry name" value="ACYL-COA DEHYDROGENASE"/>
    <property type="match status" value="1"/>
</dbReference>
<keyword evidence="4" id="KW-0101">Branched-chain amino acid catabolism</keyword>
<dbReference type="Gene3D" id="1.20.140.10">
    <property type="entry name" value="Butyryl-CoA Dehydrogenase, subunit A, domain 3"/>
    <property type="match status" value="1"/>
</dbReference>
<dbReference type="InterPro" id="IPR009100">
    <property type="entry name" value="AcylCoA_DH/oxidase_NM_dom_sf"/>
</dbReference>
<dbReference type="Gene3D" id="2.40.110.10">
    <property type="entry name" value="Butyryl-CoA Dehydrogenase, subunit A, domain 2"/>
    <property type="match status" value="1"/>
</dbReference>
<sequence length="395" mass="43958">MLLDFILTEEQKDIKEAAREFAEKEIAPVAEEYDLKEEFPWDVYKKAVKLGFIGMGIPEKYGGQGLKMLDACLVVEEFFRVDAGIGMILASTFGSEMLLYFGTEEQKQKYLPPLCEGKAICGAAFTEPGAGSDVAGIKLKAEKDGDEWVLNGTKTFITNGTIADWFVVLARTDPNAKKRHEGMSVFIVEADSEGLERTKIKNKLGIRSSDTAELNFKNVRVPAENLVGQEGNGFAQAMMFFNTTRIPVAFQAVGIAQGAFELAFEYSKNREIFGRKLKDFQLTQDKFARMRTEIEAARLLAVQAAMQADTGMPDPGLTAMAKYYCGKTAVKVCDEALQIFGGYGYIGEYPISRYYRHAKITELYEGTKEVEKEVIARSLYGKVPSQIAVLRKPPY</sequence>
<proteinExistence type="inferred from homology"/>
<evidence type="ECO:0000259" key="11">
    <source>
        <dbReference type="Pfam" id="PF02771"/>
    </source>
</evidence>
<keyword evidence="7 8" id="KW-0560">Oxidoreductase</keyword>
<evidence type="ECO:0000259" key="9">
    <source>
        <dbReference type="Pfam" id="PF00441"/>
    </source>
</evidence>
<dbReference type="Pfam" id="PF02770">
    <property type="entry name" value="Acyl-CoA_dh_M"/>
    <property type="match status" value="1"/>
</dbReference>
<feature type="domain" description="Acyl-CoA dehydrogenase/oxidase N-terminal" evidence="11">
    <location>
        <begin position="8"/>
        <end position="118"/>
    </location>
</feature>
<dbReference type="InterPro" id="IPR009075">
    <property type="entry name" value="AcylCo_DH/oxidase_C"/>
</dbReference>
<dbReference type="KEGG" id="ast:Asulf_00778"/>
<dbReference type="OrthoDB" id="275197at2157"/>
<dbReference type="PIRSF" id="PIRSF016578">
    <property type="entry name" value="HsaA"/>
    <property type="match status" value="1"/>
</dbReference>
<dbReference type="RefSeq" id="WP_015590388.1">
    <property type="nucleotide sequence ID" value="NC_021169.1"/>
</dbReference>
<keyword evidence="6 8" id="KW-0274">FAD</keyword>
<evidence type="ECO:0000256" key="2">
    <source>
        <dbReference type="ARBA" id="ARBA00005109"/>
    </source>
</evidence>
<dbReference type="Gene3D" id="1.10.540.10">
    <property type="entry name" value="Acyl-CoA dehydrogenase/oxidase, N-terminal domain"/>
    <property type="match status" value="1"/>
</dbReference>
<evidence type="ECO:0000313" key="13">
    <source>
        <dbReference type="Proteomes" id="UP000013307"/>
    </source>
</evidence>
<evidence type="ECO:0000256" key="4">
    <source>
        <dbReference type="ARBA" id="ARBA00022456"/>
    </source>
</evidence>
<dbReference type="eggNOG" id="arCOG01707">
    <property type="taxonomic scope" value="Archaea"/>
</dbReference>
<evidence type="ECO:0000313" key="12">
    <source>
        <dbReference type="EMBL" id="AGK60789.1"/>
    </source>
</evidence>
<gene>
    <name evidence="12" type="ORF">Asulf_00778</name>
</gene>
<dbReference type="SUPFAM" id="SSF47203">
    <property type="entry name" value="Acyl-CoA dehydrogenase C-terminal domain-like"/>
    <property type="match status" value="1"/>
</dbReference>
<evidence type="ECO:0000256" key="5">
    <source>
        <dbReference type="ARBA" id="ARBA00022630"/>
    </source>
</evidence>
<accession>N0BB04</accession>
<dbReference type="GO" id="GO:0003995">
    <property type="term" value="F:acyl-CoA dehydrogenase activity"/>
    <property type="evidence" value="ECO:0007669"/>
    <property type="project" value="TreeGrafter"/>
</dbReference>
<dbReference type="Proteomes" id="UP000013307">
    <property type="component" value="Chromosome"/>
</dbReference>
<dbReference type="STRING" id="387631.Asulf_00778"/>
<evidence type="ECO:0000256" key="3">
    <source>
        <dbReference type="ARBA" id="ARBA00009347"/>
    </source>
</evidence>
<comment type="pathway">
    <text evidence="2">Amino-acid degradation; L-valine degradation.</text>
</comment>
<evidence type="ECO:0000256" key="8">
    <source>
        <dbReference type="RuleBase" id="RU362125"/>
    </source>
</evidence>
<keyword evidence="13" id="KW-1185">Reference proteome</keyword>
<dbReference type="GO" id="GO:0009083">
    <property type="term" value="P:branched-chain amino acid catabolic process"/>
    <property type="evidence" value="ECO:0007669"/>
    <property type="project" value="UniProtKB-KW"/>
</dbReference>
<dbReference type="InterPro" id="IPR013786">
    <property type="entry name" value="AcylCoA_DH/ox_N"/>
</dbReference>
<dbReference type="AlphaFoldDB" id="N0BB04"/>
<dbReference type="InterPro" id="IPR046373">
    <property type="entry name" value="Acyl-CoA_Oxase/DH_mid-dom_sf"/>
</dbReference>
<dbReference type="InterPro" id="IPR037069">
    <property type="entry name" value="AcylCoA_DH/ox_N_sf"/>
</dbReference>
<feature type="domain" description="Acyl-CoA oxidase/dehydrogenase middle" evidence="10">
    <location>
        <begin position="123"/>
        <end position="219"/>
    </location>
</feature>
<evidence type="ECO:0000256" key="1">
    <source>
        <dbReference type="ARBA" id="ARBA00001974"/>
    </source>
</evidence>